<dbReference type="Gene3D" id="1.10.606.20">
    <property type="match status" value="2"/>
</dbReference>
<protein>
    <recommendedName>
        <fullName evidence="2">Phosphatidic acid phosphatase type 2/haloperoxidase domain-containing protein</fullName>
    </recommendedName>
</protein>
<dbReference type="InterPro" id="IPR000326">
    <property type="entry name" value="PAP2/HPO"/>
</dbReference>
<dbReference type="PANTHER" id="PTHR34599">
    <property type="entry name" value="PEROXIDASE-RELATED"/>
    <property type="match status" value="1"/>
</dbReference>
<name>A0A6J4TQQ7_9BACT</name>
<reference evidence="3" key="1">
    <citation type="submission" date="2020-02" db="EMBL/GenBank/DDBJ databases">
        <authorList>
            <person name="Meier V. D."/>
        </authorList>
    </citation>
    <scope>NUCLEOTIDE SEQUENCE</scope>
    <source>
        <strain evidence="3">AVDCRST_MAG73</strain>
    </source>
</reference>
<dbReference type="PROSITE" id="PS51318">
    <property type="entry name" value="TAT"/>
    <property type="match status" value="1"/>
</dbReference>
<sequence>MIRTVEPRAWSSDRSDAATAYALDRRRLLGLAAGGGAALAAARLHLGAPLASASAPASAPAFASARQATTGDPSTWRTWHLASADELRPAAPEAPTAAEADELLDLQAKRMDKPETAALVRRWGSGPAVLAWAEEGLALTDEFGFPGPRDARAQALLRTAMYDAVLAALDAQDAHGRPAPAAAESTLEPMAGVVTDRPSFPSEHAAVAGAAAAVFAELFPEAEAGRFAAMAEEAAESRLWAGANYRSDVEAGLALGRAVGERAVAHGKDDASVEEWDDSDRPTGPGYWVPTPPALIDPPVEPLAGTWQAWVLPSNDAVRPAPPPAYGTPLWRAELEAVQEATRNRTLEQERIVDYWANKGPQGAYTDFALDLIERDGLDTAHAARVLALMSVAQADALIAVWDAKFTFWTSRPITEDPDLDMLLPSPPYPAYPSGFSASAGAAAAVLAHLFPRAEVDLLSSAAEAAIQRCWSGIHYPIDDDAGLQMGYQTGRLVSAVARQDGAA</sequence>
<evidence type="ECO:0000313" key="3">
    <source>
        <dbReference type="EMBL" id="CAA9529601.1"/>
    </source>
</evidence>
<dbReference type="Pfam" id="PF01569">
    <property type="entry name" value="PAP2"/>
    <property type="match status" value="1"/>
</dbReference>
<dbReference type="SUPFAM" id="SSF48317">
    <property type="entry name" value="Acid phosphatase/Vanadium-dependent haloperoxidase"/>
    <property type="match status" value="2"/>
</dbReference>
<dbReference type="InterPro" id="IPR036938">
    <property type="entry name" value="PAP2/HPO_sf"/>
</dbReference>
<dbReference type="InterPro" id="IPR052559">
    <property type="entry name" value="V-haloperoxidase"/>
</dbReference>
<feature type="domain" description="Phosphatidic acid phosphatase type 2/haloperoxidase" evidence="2">
    <location>
        <begin position="156"/>
        <end position="264"/>
    </location>
</feature>
<evidence type="ECO:0000259" key="2">
    <source>
        <dbReference type="SMART" id="SM00014"/>
    </source>
</evidence>
<organism evidence="3">
    <name type="scientific">uncultured Thermomicrobiales bacterium</name>
    <dbReference type="NCBI Taxonomy" id="1645740"/>
    <lineage>
        <taxon>Bacteria</taxon>
        <taxon>Pseudomonadati</taxon>
        <taxon>Thermomicrobiota</taxon>
        <taxon>Thermomicrobia</taxon>
        <taxon>Thermomicrobiales</taxon>
        <taxon>environmental samples</taxon>
    </lineage>
</organism>
<gene>
    <name evidence="3" type="ORF">AVDCRST_MAG73-810</name>
</gene>
<dbReference type="PANTHER" id="PTHR34599:SF1">
    <property type="entry name" value="PHOSPHATIDIC ACID PHOSPHATASE TYPE 2_HALOPEROXIDASE DOMAIN-CONTAINING PROTEIN"/>
    <property type="match status" value="1"/>
</dbReference>
<accession>A0A6J4TQQ7</accession>
<evidence type="ECO:0000256" key="1">
    <source>
        <dbReference type="SAM" id="MobiDB-lite"/>
    </source>
</evidence>
<dbReference type="InterPro" id="IPR006311">
    <property type="entry name" value="TAT_signal"/>
</dbReference>
<dbReference type="SMART" id="SM00014">
    <property type="entry name" value="acidPPc"/>
    <property type="match status" value="1"/>
</dbReference>
<feature type="region of interest" description="Disordered" evidence="1">
    <location>
        <begin position="265"/>
        <end position="285"/>
    </location>
</feature>
<proteinExistence type="predicted"/>
<dbReference type="EMBL" id="CADCWE010000046">
    <property type="protein sequence ID" value="CAA9529601.1"/>
    <property type="molecule type" value="Genomic_DNA"/>
</dbReference>
<dbReference type="AlphaFoldDB" id="A0A6J4TQQ7"/>